<dbReference type="Proteomes" id="UP000298551">
    <property type="component" value="Chromosome"/>
</dbReference>
<dbReference type="EMBL" id="CP039371">
    <property type="protein sequence ID" value="QCI14234.1"/>
    <property type="molecule type" value="Genomic_DNA"/>
</dbReference>
<feature type="region of interest" description="Disordered" evidence="1">
    <location>
        <begin position="1"/>
        <end position="20"/>
    </location>
</feature>
<reference evidence="3" key="1">
    <citation type="submission" date="2019-04" db="EMBL/GenBank/DDBJ databases">
        <title>Genome sequence of Pseudomonas putida 1290, an auxin catabolizing strain.</title>
        <authorList>
            <person name="Laird T.S."/>
            <person name="Leveau J.H.J."/>
        </authorList>
    </citation>
    <scope>NUCLEOTIDE SEQUENCE [LARGE SCALE GENOMIC DNA]</scope>
    <source>
        <strain evidence="3">1290</strain>
    </source>
</reference>
<dbReference type="RefSeq" id="WP_136916257.1">
    <property type="nucleotide sequence ID" value="NZ_CP039371.1"/>
</dbReference>
<evidence type="ECO:0000256" key="1">
    <source>
        <dbReference type="SAM" id="MobiDB-lite"/>
    </source>
</evidence>
<proteinExistence type="predicted"/>
<accession>A0A4D6XFC2</accession>
<name>A0A4D6XFC2_PSEPU</name>
<dbReference type="AlphaFoldDB" id="A0A4D6XFC2"/>
<dbReference type="OrthoDB" id="7026855at2"/>
<evidence type="ECO:0000313" key="2">
    <source>
        <dbReference type="EMBL" id="QCI14234.1"/>
    </source>
</evidence>
<organism evidence="2 3">
    <name type="scientific">Pseudomonas putida</name>
    <name type="common">Arthrobacter siderocapsulatus</name>
    <dbReference type="NCBI Taxonomy" id="303"/>
    <lineage>
        <taxon>Bacteria</taxon>
        <taxon>Pseudomonadati</taxon>
        <taxon>Pseudomonadota</taxon>
        <taxon>Gammaproteobacteria</taxon>
        <taxon>Pseudomonadales</taxon>
        <taxon>Pseudomonadaceae</taxon>
        <taxon>Pseudomonas</taxon>
    </lineage>
</organism>
<protein>
    <recommendedName>
        <fullName evidence="4">DUF3077 domain-containing protein</fullName>
    </recommendedName>
</protein>
<evidence type="ECO:0008006" key="4">
    <source>
        <dbReference type="Google" id="ProtNLM"/>
    </source>
</evidence>
<sequence length="87" mass="9762">MEITMKKMVPDPPTDLNSPRYTFPPHLPREQALLYAAKLMESLTKASDKYLNAKTDEAATSALDELARPTDLLAAVLIHLQNLERAR</sequence>
<gene>
    <name evidence="2" type="ORF">E6B08_24105</name>
</gene>
<evidence type="ECO:0000313" key="3">
    <source>
        <dbReference type="Proteomes" id="UP000298551"/>
    </source>
</evidence>